<protein>
    <submittedName>
        <fullName evidence="2">Uncharacterized protein</fullName>
    </submittedName>
</protein>
<dbReference type="EMBL" id="JAHQIW010007128">
    <property type="protein sequence ID" value="KAJ1372345.1"/>
    <property type="molecule type" value="Genomic_DNA"/>
</dbReference>
<keyword evidence="3" id="KW-1185">Reference proteome</keyword>
<organism evidence="2 3">
    <name type="scientific">Parelaphostrongylus tenuis</name>
    <name type="common">Meningeal worm</name>
    <dbReference type="NCBI Taxonomy" id="148309"/>
    <lineage>
        <taxon>Eukaryota</taxon>
        <taxon>Metazoa</taxon>
        <taxon>Ecdysozoa</taxon>
        <taxon>Nematoda</taxon>
        <taxon>Chromadorea</taxon>
        <taxon>Rhabditida</taxon>
        <taxon>Rhabditina</taxon>
        <taxon>Rhabditomorpha</taxon>
        <taxon>Strongyloidea</taxon>
        <taxon>Metastrongylidae</taxon>
        <taxon>Parelaphostrongylus</taxon>
    </lineage>
</organism>
<evidence type="ECO:0000313" key="2">
    <source>
        <dbReference type="EMBL" id="KAJ1372345.1"/>
    </source>
</evidence>
<proteinExistence type="predicted"/>
<evidence type="ECO:0000313" key="3">
    <source>
        <dbReference type="Proteomes" id="UP001196413"/>
    </source>
</evidence>
<gene>
    <name evidence="2" type="ORF">KIN20_034481</name>
</gene>
<name>A0AAD5RAA9_PARTN</name>
<comment type="caution">
    <text evidence="2">The sequence shown here is derived from an EMBL/GenBank/DDBJ whole genome shotgun (WGS) entry which is preliminary data.</text>
</comment>
<sequence length="102" mass="11459">MMLYNVCDPVHGSTGMPAQNSSSPKDEEERKGDGIQRNERSAELHEAKPVLSGEEESRNNFSKEKVEQEKELKRQEIVATLPPNQNDADGHNQHKSATERVC</sequence>
<feature type="compositionally biased region" description="Basic and acidic residues" evidence="1">
    <location>
        <begin position="24"/>
        <end position="48"/>
    </location>
</feature>
<evidence type="ECO:0000256" key="1">
    <source>
        <dbReference type="SAM" id="MobiDB-lite"/>
    </source>
</evidence>
<accession>A0AAD5RAA9</accession>
<feature type="compositionally biased region" description="Basic and acidic residues" evidence="1">
    <location>
        <begin position="88"/>
        <end position="102"/>
    </location>
</feature>
<feature type="compositionally biased region" description="Basic and acidic residues" evidence="1">
    <location>
        <begin position="55"/>
        <end position="76"/>
    </location>
</feature>
<reference evidence="2" key="1">
    <citation type="submission" date="2021-06" db="EMBL/GenBank/DDBJ databases">
        <title>Parelaphostrongylus tenuis whole genome reference sequence.</title>
        <authorList>
            <person name="Garwood T.J."/>
            <person name="Larsen P.A."/>
            <person name="Fountain-Jones N.M."/>
            <person name="Garbe J.R."/>
            <person name="Macchietto M.G."/>
            <person name="Kania S.A."/>
            <person name="Gerhold R.W."/>
            <person name="Richards J.E."/>
            <person name="Wolf T.M."/>
        </authorList>
    </citation>
    <scope>NUCLEOTIDE SEQUENCE</scope>
    <source>
        <strain evidence="2">MNPRO001-30</strain>
        <tissue evidence="2">Meninges</tissue>
    </source>
</reference>
<dbReference type="Proteomes" id="UP001196413">
    <property type="component" value="Unassembled WGS sequence"/>
</dbReference>
<dbReference type="AlphaFoldDB" id="A0AAD5RAA9"/>
<feature type="region of interest" description="Disordered" evidence="1">
    <location>
        <begin position="1"/>
        <end position="102"/>
    </location>
</feature>